<gene>
    <name evidence="9" type="ORF">NAEGRDRAFT_82457</name>
</gene>
<dbReference type="eggNOG" id="KOG1406">
    <property type="taxonomic scope" value="Eukaryota"/>
</dbReference>
<dbReference type="GeneID" id="8852769"/>
<dbReference type="PANTHER" id="PTHR42870">
    <property type="entry name" value="ACETYL-COA C-ACETYLTRANSFERASE"/>
    <property type="match status" value="1"/>
</dbReference>
<feature type="domain" description="Thiolase C-terminal" evidence="8">
    <location>
        <begin position="293"/>
        <end position="411"/>
    </location>
</feature>
<keyword evidence="3" id="KW-0808">Transferase</keyword>
<dbReference type="Proteomes" id="UP000006671">
    <property type="component" value="Unassembled WGS sequence"/>
</dbReference>
<dbReference type="OrthoDB" id="542135at2759"/>
<keyword evidence="4" id="KW-0445">Lipid transport</keyword>
<dbReference type="RefSeq" id="XP_002681813.1">
    <property type="nucleotide sequence ID" value="XM_002681767.1"/>
</dbReference>
<accession>D2V2J3</accession>
<dbReference type="Pfam" id="PF22691">
    <property type="entry name" value="Thiolase_C_1"/>
    <property type="match status" value="1"/>
</dbReference>
<dbReference type="PANTHER" id="PTHR42870:SF1">
    <property type="entry name" value="NON-SPECIFIC LIPID-TRANSFER PROTEIN-LIKE 2"/>
    <property type="match status" value="1"/>
</dbReference>
<dbReference type="GO" id="GO:0008289">
    <property type="term" value="F:lipid binding"/>
    <property type="evidence" value="ECO:0007669"/>
    <property type="project" value="UniProtKB-KW"/>
</dbReference>
<dbReference type="GO" id="GO:0006869">
    <property type="term" value="P:lipid transport"/>
    <property type="evidence" value="ECO:0007669"/>
    <property type="project" value="UniProtKB-KW"/>
</dbReference>
<evidence type="ECO:0000256" key="3">
    <source>
        <dbReference type="ARBA" id="ARBA00022679"/>
    </source>
</evidence>
<dbReference type="CDD" id="cd00829">
    <property type="entry name" value="SCP-x_thiolase"/>
    <property type="match status" value="1"/>
</dbReference>
<dbReference type="Pfam" id="PF00108">
    <property type="entry name" value="Thiolase_N"/>
    <property type="match status" value="1"/>
</dbReference>
<dbReference type="PROSITE" id="PS00737">
    <property type="entry name" value="THIOLASE_2"/>
    <property type="match status" value="1"/>
</dbReference>
<evidence type="ECO:0000256" key="5">
    <source>
        <dbReference type="ARBA" id="ARBA00023121"/>
    </source>
</evidence>
<dbReference type="Gene3D" id="3.40.47.10">
    <property type="match status" value="1"/>
</dbReference>
<reference evidence="9 10" key="1">
    <citation type="journal article" date="2010" name="Cell">
        <title>The genome of Naegleria gruberi illuminates early eukaryotic versatility.</title>
        <authorList>
            <person name="Fritz-Laylin L.K."/>
            <person name="Prochnik S.E."/>
            <person name="Ginger M.L."/>
            <person name="Dacks J.B."/>
            <person name="Carpenter M.L."/>
            <person name="Field M.C."/>
            <person name="Kuo A."/>
            <person name="Paredez A."/>
            <person name="Chapman J."/>
            <person name="Pham J."/>
            <person name="Shu S."/>
            <person name="Neupane R."/>
            <person name="Cipriano M."/>
            <person name="Mancuso J."/>
            <person name="Tu H."/>
            <person name="Salamov A."/>
            <person name="Lindquist E."/>
            <person name="Shapiro H."/>
            <person name="Lucas S."/>
            <person name="Grigoriev I.V."/>
            <person name="Cande W.Z."/>
            <person name="Fulton C."/>
            <person name="Rokhsar D.S."/>
            <person name="Dawson S.C."/>
        </authorList>
    </citation>
    <scope>NUCLEOTIDE SEQUENCE [LARGE SCALE GENOMIC DNA]</scope>
    <source>
        <strain evidence="9 10">NEG-M</strain>
    </source>
</reference>
<feature type="domain" description="Thiolase N-terminal" evidence="7">
    <location>
        <begin position="46"/>
        <end position="254"/>
    </location>
</feature>
<evidence type="ECO:0000259" key="7">
    <source>
        <dbReference type="Pfam" id="PF00108"/>
    </source>
</evidence>
<dbReference type="KEGG" id="ngr:NAEGRDRAFT_82457"/>
<protein>
    <recommendedName>
        <fullName evidence="1">propanoyl-CoA C-acyltransferase</fullName>
        <ecNumber evidence="1">2.3.1.176</ecNumber>
    </recommendedName>
    <alternativeName>
        <fullName evidence="6">Propanoyl-CoA C-acyltransferase</fullName>
    </alternativeName>
</protein>
<keyword evidence="10" id="KW-1185">Reference proteome</keyword>
<dbReference type="InterPro" id="IPR020616">
    <property type="entry name" value="Thiolase_N"/>
</dbReference>
<dbReference type="InParanoid" id="D2V2J3"/>
<evidence type="ECO:0000256" key="4">
    <source>
        <dbReference type="ARBA" id="ARBA00023055"/>
    </source>
</evidence>
<sequence length="413" mass="44167">MSSLRKVYVLGGYTSKFIGKGHPDFIHKKHPLFGKQVNPDLKTYLVQAIQETLKMNKCTGKQVDKVFVGNFAGECFSQQGHIGSGISEADAGLLYKPSYRLEAACASGGVAFNAAVDSILAGTSDVALVVGAEEQNTVSAREGAAHLAKAADFNRQRVLDEFTFPALYATRKMHYLKKYGSIVKSEDVEKVAFKAYQAGNKNPLAQMFTSKLDHQGIIDSPKFLSNPEIKDFLKMCECSQVSDGGAGLLVLSEEGLQKLGLKHSDAIEVLASEVAIGNLYQDTPETFSDLLTTYAAAKRAYKKAGVSPSDVSIAEVHDCFAIAEVGMNEALGFSKPGEGAFLHLTKPMVNTGGGLISFGHPVGATGVKQINEVFKQMKGKAGDYQLNGSLEVGVCANMGGNDKTSVVSIFKNL</sequence>
<evidence type="ECO:0000313" key="10">
    <source>
        <dbReference type="Proteomes" id="UP000006671"/>
    </source>
</evidence>
<keyword evidence="5" id="KW-0446">Lipid-binding</keyword>
<organism evidence="10">
    <name type="scientific">Naegleria gruberi</name>
    <name type="common">Amoeba</name>
    <dbReference type="NCBI Taxonomy" id="5762"/>
    <lineage>
        <taxon>Eukaryota</taxon>
        <taxon>Discoba</taxon>
        <taxon>Heterolobosea</taxon>
        <taxon>Tetramitia</taxon>
        <taxon>Eutetramitia</taxon>
        <taxon>Vahlkampfiidae</taxon>
        <taxon>Naegleria</taxon>
    </lineage>
</organism>
<evidence type="ECO:0000256" key="1">
    <source>
        <dbReference type="ARBA" id="ARBA00012352"/>
    </source>
</evidence>
<name>D2V2J3_NAEGR</name>
<dbReference type="PIRSF" id="PIRSF000429">
    <property type="entry name" value="Ac-CoA_Ac_transf"/>
    <property type="match status" value="1"/>
</dbReference>
<dbReference type="EMBL" id="GG738849">
    <property type="protein sequence ID" value="EFC49069.1"/>
    <property type="molecule type" value="Genomic_DNA"/>
</dbReference>
<dbReference type="InterPro" id="IPR020613">
    <property type="entry name" value="Thiolase_CS"/>
</dbReference>
<dbReference type="EC" id="2.3.1.176" evidence="1"/>
<evidence type="ECO:0000256" key="6">
    <source>
        <dbReference type="ARBA" id="ARBA00032316"/>
    </source>
</evidence>
<dbReference type="GO" id="GO:0016747">
    <property type="term" value="F:acyltransferase activity, transferring groups other than amino-acyl groups"/>
    <property type="evidence" value="ECO:0007669"/>
    <property type="project" value="InterPro"/>
</dbReference>
<dbReference type="AlphaFoldDB" id="D2V2J3"/>
<dbReference type="SUPFAM" id="SSF53901">
    <property type="entry name" value="Thiolase-like"/>
    <property type="match status" value="1"/>
</dbReference>
<evidence type="ECO:0000259" key="8">
    <source>
        <dbReference type="Pfam" id="PF22691"/>
    </source>
</evidence>
<keyword evidence="2" id="KW-0813">Transport</keyword>
<proteinExistence type="predicted"/>
<dbReference type="InterPro" id="IPR055140">
    <property type="entry name" value="Thiolase_C_2"/>
</dbReference>
<dbReference type="OMA" id="PSLYAMM"/>
<dbReference type="InterPro" id="IPR002155">
    <property type="entry name" value="Thiolase"/>
</dbReference>
<dbReference type="InterPro" id="IPR016039">
    <property type="entry name" value="Thiolase-like"/>
</dbReference>
<evidence type="ECO:0000313" key="9">
    <source>
        <dbReference type="EMBL" id="EFC49069.1"/>
    </source>
</evidence>
<dbReference type="VEuPathDB" id="AmoebaDB:NAEGRDRAFT_82457"/>
<dbReference type="STRING" id="5762.D2V2J3"/>
<evidence type="ECO:0000256" key="2">
    <source>
        <dbReference type="ARBA" id="ARBA00022448"/>
    </source>
</evidence>